<dbReference type="RefSeq" id="WP_344052017.1">
    <property type="nucleotide sequence ID" value="NZ_BAAAHG010000038.1"/>
</dbReference>
<evidence type="ECO:0000313" key="2">
    <source>
        <dbReference type="EMBL" id="GAA0922249.1"/>
    </source>
</evidence>
<dbReference type="EMBL" id="BAAAHG010000038">
    <property type="protein sequence ID" value="GAA0922249.1"/>
    <property type="molecule type" value="Genomic_DNA"/>
</dbReference>
<organism evidence="2 3">
    <name type="scientific">Streptomyces thermoalcalitolerans</name>
    <dbReference type="NCBI Taxonomy" id="65605"/>
    <lineage>
        <taxon>Bacteria</taxon>
        <taxon>Bacillati</taxon>
        <taxon>Actinomycetota</taxon>
        <taxon>Actinomycetes</taxon>
        <taxon>Kitasatosporales</taxon>
        <taxon>Streptomycetaceae</taxon>
        <taxon>Streptomyces</taxon>
    </lineage>
</organism>
<sequence length="174" mass="19260">MFEIRVICEPDDADRVSAALAAAFNTGPARQYPTRDGRRTRLYVTADHRPDFEAWPTPDEAYALAPSIVHEIGWTAQAAVDTPFGQALGREYWLRKAALLDRIALQDEEDGLTDGLTSDAADAAIEAARRLIAHDRDSEGGCHGAPYRPEHPATAADPRGYVRQEYAHWAKTHH</sequence>
<keyword evidence="3" id="KW-1185">Reference proteome</keyword>
<accession>A0ABP3ZHH1</accession>
<evidence type="ECO:0000313" key="3">
    <source>
        <dbReference type="Proteomes" id="UP001501005"/>
    </source>
</evidence>
<evidence type="ECO:0000256" key="1">
    <source>
        <dbReference type="SAM" id="MobiDB-lite"/>
    </source>
</evidence>
<dbReference type="Proteomes" id="UP001501005">
    <property type="component" value="Unassembled WGS sequence"/>
</dbReference>
<reference evidence="3" key="1">
    <citation type="journal article" date="2019" name="Int. J. Syst. Evol. Microbiol.">
        <title>The Global Catalogue of Microorganisms (GCM) 10K type strain sequencing project: providing services to taxonomists for standard genome sequencing and annotation.</title>
        <authorList>
            <consortium name="The Broad Institute Genomics Platform"/>
            <consortium name="The Broad Institute Genome Sequencing Center for Infectious Disease"/>
            <person name="Wu L."/>
            <person name="Ma J."/>
        </authorList>
    </citation>
    <scope>NUCLEOTIDE SEQUENCE [LARGE SCALE GENOMIC DNA]</scope>
    <source>
        <strain evidence="3">JCM 10673</strain>
    </source>
</reference>
<feature type="region of interest" description="Disordered" evidence="1">
    <location>
        <begin position="140"/>
        <end position="159"/>
    </location>
</feature>
<comment type="caution">
    <text evidence="2">The sequence shown here is derived from an EMBL/GenBank/DDBJ whole genome shotgun (WGS) entry which is preliminary data.</text>
</comment>
<protein>
    <submittedName>
        <fullName evidence="2">Uncharacterized protein</fullName>
    </submittedName>
</protein>
<proteinExistence type="predicted"/>
<gene>
    <name evidence="2" type="ORF">GCM10009549_41790</name>
</gene>
<name>A0ABP3ZHH1_9ACTN</name>